<dbReference type="Gene3D" id="3.30.420.40">
    <property type="match status" value="1"/>
</dbReference>
<evidence type="ECO:0000259" key="2">
    <source>
        <dbReference type="Pfam" id="PF02541"/>
    </source>
</evidence>
<evidence type="ECO:0000256" key="1">
    <source>
        <dbReference type="ARBA" id="ARBA00007125"/>
    </source>
</evidence>
<dbReference type="SUPFAM" id="SSF109604">
    <property type="entry name" value="HD-domain/PDEase-like"/>
    <property type="match status" value="1"/>
</dbReference>
<dbReference type="SUPFAM" id="SSF53067">
    <property type="entry name" value="Actin-like ATPase domain"/>
    <property type="match status" value="2"/>
</dbReference>
<dbReference type="PANTHER" id="PTHR30005:SF0">
    <property type="entry name" value="RETROGRADE REGULATION PROTEIN 2"/>
    <property type="match status" value="1"/>
</dbReference>
<dbReference type="PANTHER" id="PTHR30005">
    <property type="entry name" value="EXOPOLYPHOSPHATASE"/>
    <property type="match status" value="1"/>
</dbReference>
<dbReference type="Pfam" id="PF21447">
    <property type="entry name" value="Ppx-GppA_III"/>
    <property type="match status" value="1"/>
</dbReference>
<sequence>MTYRIFGAIDVGSYEVNLKIYELSMKNGIRLLNHVRHRLDLGSDTYATGKIGTELVDELCQVLLDFKRIMKDYGVQEYRACATSAIRETHNTLILLDRIYLKTGIHIEVLANSEQRYLGYKSIASNENAFQNIIEKGTAIVDVGGGSVQISLFDKDNLVTTQNIRMGSLRLRERLADVAERTVRYAAVVEELLDNELRTYKKLYLKDRNIQYVLLVGSYVHDLEQYMQKNGIGREIDRETFLKFYENHVRKGERELAQELGVSNENGALLIPAMVIYKRFLEETGAEKVIILGTDLSDGMAYDHGVKKGILKPEHNFENDIIEAARNIAKRYHTNRNHTIVMEQLALTIFDKLKNVHGLGRRERLLLQIAVLLHDCGKYINMSRSSECSYNIIMATEMIGLSHLERELVANVVRFNSGEILSYEELAASSLLGKEEYMKIAKLTAILRVANALDRSHRQKIREIKVTLKDNHTMQILVDTTEDLTLEQALFGEKAEFFEEVYSIRPVLKAKRM</sequence>
<dbReference type="EMBL" id="JBBMFC010000004">
    <property type="protein sequence ID" value="MEQ2577839.1"/>
    <property type="molecule type" value="Genomic_DNA"/>
</dbReference>
<dbReference type="Gene3D" id="1.10.3210.10">
    <property type="entry name" value="Hypothetical protein af1432"/>
    <property type="match status" value="1"/>
</dbReference>
<dbReference type="Pfam" id="PF02541">
    <property type="entry name" value="Ppx-GppA"/>
    <property type="match status" value="1"/>
</dbReference>
<feature type="domain" description="Ppx/GppA phosphatase N-terminal" evidence="2">
    <location>
        <begin position="29"/>
        <end position="303"/>
    </location>
</feature>
<dbReference type="RefSeq" id="WP_147600779.1">
    <property type="nucleotide sequence ID" value="NZ_JBBMFC010000004.1"/>
</dbReference>
<dbReference type="InterPro" id="IPR050273">
    <property type="entry name" value="GppA/Ppx_hydrolase"/>
</dbReference>
<comment type="similarity">
    <text evidence="1">Belongs to the GppA/Ppx family.</text>
</comment>
<dbReference type="InterPro" id="IPR003695">
    <property type="entry name" value="Ppx_GppA_N"/>
</dbReference>
<dbReference type="InterPro" id="IPR043129">
    <property type="entry name" value="ATPase_NBD"/>
</dbReference>
<organism evidence="4 5">
    <name type="scientific">Hominiventricola aquisgranensis</name>
    <dbReference type="NCBI Taxonomy" id="3133164"/>
    <lineage>
        <taxon>Bacteria</taxon>
        <taxon>Bacillati</taxon>
        <taxon>Bacillota</taxon>
        <taxon>Clostridia</taxon>
        <taxon>Lachnospirales</taxon>
        <taxon>Lachnospiraceae</taxon>
        <taxon>Hominiventricola</taxon>
    </lineage>
</organism>
<evidence type="ECO:0000259" key="3">
    <source>
        <dbReference type="Pfam" id="PF21447"/>
    </source>
</evidence>
<proteinExistence type="inferred from homology"/>
<evidence type="ECO:0000313" key="5">
    <source>
        <dbReference type="Proteomes" id="UP001470288"/>
    </source>
</evidence>
<name>A0ABV1HY37_9FIRM</name>
<dbReference type="Proteomes" id="UP001470288">
    <property type="component" value="Unassembled WGS sequence"/>
</dbReference>
<dbReference type="InterPro" id="IPR048950">
    <property type="entry name" value="Ppx_GppA_C"/>
</dbReference>
<accession>A0ABV1HY37</accession>
<dbReference type="CDD" id="cd00077">
    <property type="entry name" value="HDc"/>
    <property type="match status" value="1"/>
</dbReference>
<gene>
    <name evidence="4" type="ORF">WMO62_03155</name>
</gene>
<dbReference type="Gene3D" id="3.30.420.150">
    <property type="entry name" value="Exopolyphosphatase. Domain 2"/>
    <property type="match status" value="1"/>
</dbReference>
<protein>
    <submittedName>
        <fullName evidence="4">HD domain-containing protein</fullName>
    </submittedName>
</protein>
<keyword evidence="5" id="KW-1185">Reference proteome</keyword>
<comment type="caution">
    <text evidence="4">The sequence shown here is derived from an EMBL/GenBank/DDBJ whole genome shotgun (WGS) entry which is preliminary data.</text>
</comment>
<evidence type="ECO:0000313" key="4">
    <source>
        <dbReference type="EMBL" id="MEQ2577839.1"/>
    </source>
</evidence>
<dbReference type="InterPro" id="IPR003607">
    <property type="entry name" value="HD/PDEase_dom"/>
</dbReference>
<dbReference type="CDD" id="cd24006">
    <property type="entry name" value="ASKHA_NBD_PPX_GppA"/>
    <property type="match status" value="1"/>
</dbReference>
<reference evidence="4 5" key="1">
    <citation type="submission" date="2024-03" db="EMBL/GenBank/DDBJ databases">
        <title>Human intestinal bacterial collection.</title>
        <authorList>
            <person name="Pauvert C."/>
            <person name="Hitch T.C.A."/>
            <person name="Clavel T."/>
        </authorList>
    </citation>
    <scope>NUCLEOTIDE SEQUENCE [LARGE SCALE GENOMIC DNA]</scope>
    <source>
        <strain evidence="4 5">CLA-AA-H78B</strain>
    </source>
</reference>
<feature type="domain" description="Ppx/GppA phosphatase C-terminal" evidence="3">
    <location>
        <begin position="325"/>
        <end position="474"/>
    </location>
</feature>